<evidence type="ECO:0000256" key="1">
    <source>
        <dbReference type="SAM" id="SignalP"/>
    </source>
</evidence>
<dbReference type="InterPro" id="IPR036457">
    <property type="entry name" value="PPM-type-like_dom_sf"/>
</dbReference>
<keyword evidence="5" id="KW-1185">Reference proteome</keyword>
<name>A0A822XKI5_NELNU</name>
<proteinExistence type="predicted"/>
<dbReference type="Gene3D" id="3.60.40.10">
    <property type="entry name" value="PPM-type phosphatase domain"/>
    <property type="match status" value="1"/>
</dbReference>
<sequence>MMIRAFNFLRFLVGVFLYLVPCSYGESSTCLMVYKEGGAPAVFQSPKCPRWTLSTDAVRRRTENCQSAMLQGRRKYQEDRIVCALDVRIPFPGSAGTKEVTVGIVGVFDGHNGAEASEMASKLLLEYFFLHIYFLLDGIYSVALKKPTGRLPYKGEAGLDFQVLNWDERQNQRDLGAGSDGSFHMEILKESLLRAIHDIDEKFSKEALRYNRDSGSTATVVLKVDGQILVANVGDSKALLCSEKLQSSQEARGNLSKFYRRKRQNGAIIPINDNEKFRLAASNGLVHFFVKELTRDHHPDRDDERSRVEAAGGYVVDRGGIFRVNGELAVSRAIGDVPFKSYGVIPTPEVTDWLPLTSNDSYLVIASDGIFEKLTTQDICDLLWDADKQIHVHSELVSSCMHSLADCIVNTAFERGSMDNMAAIVVPLRPTAFSRTLIKDSYDRERSIETSTFELQKLIESTDFKLSGLVSMEYAHQTMGNFKRLLVEGKHGRLGCFYLSENLNENMDYAFRIQKDDQKDDMYNLHQTLPQALGHQHGGPLNFYNDQSLCLHFGMDIEEDKEQCINPEGFARFIGLLASIPFPDTNSNSSDSFGYFMPDSRYVLKRRFNRGAYGEVWLAFHWNCSQGSDTLNWMPRNNSCSMNNFHLEHPYEYDIGSQSNSSGHHDYHDGPCDDSSFILKRIMVERGANVYLSGLREKYFGEIFLSASFSLGGVLSSGLLNSFSKVPKHDPYSLFRKNRSFFDEIQYGLNPGKRITDKFRMSRGDPEEGLKHIARYVEYFESPSKEIWLVFRNEGVSLSKLIYTTEDSENIANERRGERVKNIQVLHPSTWWRWLRTTEAGKEEMRSLIWQLLMALKSCHDRNITHRDIKPENMVICFEDEDTGRCSMESPSGDKSTHIKMRIIDFGSAIDEFTMKHLYGPNGPSRFEQTSEYSPPEALLNASWFQGATSITMKYDMWSVGVVILELILGSPHVFQLSARTHALLDQHLEGWNEGTKELAYKLRSFMEMCILIPGSSLKHHRSRNKKDLVGVWPASWKCSEEYFSHQVKSRDPLKLGFPNVWALRLVRQLLVWEPEERLSVDDALQHPYFQPPPKN</sequence>
<comment type="caution">
    <text evidence="4">The sequence shown here is derived from an EMBL/GenBank/DDBJ whole genome shotgun (WGS) entry which is preliminary data.</text>
</comment>
<dbReference type="CDD" id="cd00143">
    <property type="entry name" value="PP2Cc"/>
    <property type="match status" value="1"/>
</dbReference>
<feature type="chain" id="PRO_5032841417" description="Protein phosphatase 2C 51" evidence="1">
    <location>
        <begin position="26"/>
        <end position="1096"/>
    </location>
</feature>
<dbReference type="InterPro" id="IPR000719">
    <property type="entry name" value="Prot_kinase_dom"/>
</dbReference>
<dbReference type="InterPro" id="IPR001932">
    <property type="entry name" value="PPM-type_phosphatase-like_dom"/>
</dbReference>
<evidence type="ECO:0000313" key="4">
    <source>
        <dbReference type="EMBL" id="DAD19651.1"/>
    </source>
</evidence>
<organism evidence="4 5">
    <name type="scientific">Nelumbo nucifera</name>
    <name type="common">Sacred lotus</name>
    <dbReference type="NCBI Taxonomy" id="4432"/>
    <lineage>
        <taxon>Eukaryota</taxon>
        <taxon>Viridiplantae</taxon>
        <taxon>Streptophyta</taxon>
        <taxon>Embryophyta</taxon>
        <taxon>Tracheophyta</taxon>
        <taxon>Spermatophyta</taxon>
        <taxon>Magnoliopsida</taxon>
        <taxon>Proteales</taxon>
        <taxon>Nelumbonaceae</taxon>
        <taxon>Nelumbo</taxon>
    </lineage>
</organism>
<dbReference type="Pfam" id="PF00481">
    <property type="entry name" value="PP2C"/>
    <property type="match status" value="2"/>
</dbReference>
<dbReference type="SUPFAM" id="SSF56112">
    <property type="entry name" value="Protein kinase-like (PK-like)"/>
    <property type="match status" value="1"/>
</dbReference>
<evidence type="ECO:0000313" key="5">
    <source>
        <dbReference type="Proteomes" id="UP000607653"/>
    </source>
</evidence>
<dbReference type="GO" id="GO:0004722">
    <property type="term" value="F:protein serine/threonine phosphatase activity"/>
    <property type="evidence" value="ECO:0007669"/>
    <property type="project" value="InterPro"/>
</dbReference>
<dbReference type="InterPro" id="IPR015655">
    <property type="entry name" value="PP2C"/>
</dbReference>
<dbReference type="SMART" id="SM00220">
    <property type="entry name" value="S_TKc"/>
    <property type="match status" value="1"/>
</dbReference>
<feature type="domain" description="Protein kinase" evidence="2">
    <location>
        <begin position="602"/>
        <end position="1090"/>
    </location>
</feature>
<dbReference type="FunFam" id="1.10.510.10:FF:001568">
    <property type="entry name" value="uncharacterized protein LOC106771884 isoform X8"/>
    <property type="match status" value="1"/>
</dbReference>
<dbReference type="AlphaFoldDB" id="A0A822XKI5"/>
<dbReference type="GO" id="GO:0005524">
    <property type="term" value="F:ATP binding"/>
    <property type="evidence" value="ECO:0007669"/>
    <property type="project" value="InterPro"/>
</dbReference>
<dbReference type="Pfam" id="PF00069">
    <property type="entry name" value="Pkinase"/>
    <property type="match status" value="1"/>
</dbReference>
<dbReference type="EMBL" id="DUZY01000001">
    <property type="protein sequence ID" value="DAD19651.1"/>
    <property type="molecule type" value="Genomic_DNA"/>
</dbReference>
<evidence type="ECO:0000259" key="3">
    <source>
        <dbReference type="PROSITE" id="PS51746"/>
    </source>
</evidence>
<dbReference type="PROSITE" id="PS50011">
    <property type="entry name" value="PROTEIN_KINASE_DOM"/>
    <property type="match status" value="1"/>
</dbReference>
<dbReference type="SUPFAM" id="SSF81606">
    <property type="entry name" value="PP2C-like"/>
    <property type="match status" value="1"/>
</dbReference>
<dbReference type="PANTHER" id="PTHR47992">
    <property type="entry name" value="PROTEIN PHOSPHATASE"/>
    <property type="match status" value="1"/>
</dbReference>
<dbReference type="PROSITE" id="PS51746">
    <property type="entry name" value="PPM_2"/>
    <property type="match status" value="1"/>
</dbReference>
<gene>
    <name evidence="4" type="ORF">HUJ06_021114</name>
</gene>
<keyword evidence="1" id="KW-0732">Signal</keyword>
<dbReference type="PROSITE" id="PS00108">
    <property type="entry name" value="PROTEIN_KINASE_ST"/>
    <property type="match status" value="1"/>
</dbReference>
<dbReference type="Gene3D" id="1.10.510.10">
    <property type="entry name" value="Transferase(Phosphotransferase) domain 1"/>
    <property type="match status" value="1"/>
</dbReference>
<dbReference type="InterPro" id="IPR008271">
    <property type="entry name" value="Ser/Thr_kinase_AS"/>
</dbReference>
<feature type="domain" description="PPM-type phosphatase" evidence="3">
    <location>
        <begin position="64"/>
        <end position="428"/>
    </location>
</feature>
<evidence type="ECO:0008006" key="6">
    <source>
        <dbReference type="Google" id="ProtNLM"/>
    </source>
</evidence>
<dbReference type="SMART" id="SM00332">
    <property type="entry name" value="PP2Cc"/>
    <property type="match status" value="1"/>
</dbReference>
<dbReference type="GO" id="GO:0004672">
    <property type="term" value="F:protein kinase activity"/>
    <property type="evidence" value="ECO:0007669"/>
    <property type="project" value="InterPro"/>
</dbReference>
<evidence type="ECO:0000259" key="2">
    <source>
        <dbReference type="PROSITE" id="PS50011"/>
    </source>
</evidence>
<feature type="signal peptide" evidence="1">
    <location>
        <begin position="1"/>
        <end position="25"/>
    </location>
</feature>
<reference evidence="4 5" key="1">
    <citation type="journal article" date="2020" name="Mol. Biol. Evol.">
        <title>Distinct Expression and Methylation Patterns for Genes with Different Fates following a Single Whole-Genome Duplication in Flowering Plants.</title>
        <authorList>
            <person name="Shi T."/>
            <person name="Rahmani R.S."/>
            <person name="Gugger P.F."/>
            <person name="Wang M."/>
            <person name="Li H."/>
            <person name="Zhang Y."/>
            <person name="Li Z."/>
            <person name="Wang Q."/>
            <person name="Van de Peer Y."/>
            <person name="Marchal K."/>
            <person name="Chen J."/>
        </authorList>
    </citation>
    <scope>NUCLEOTIDE SEQUENCE [LARGE SCALE GENOMIC DNA]</scope>
    <source>
        <tissue evidence="4">Leaf</tissue>
    </source>
</reference>
<protein>
    <recommendedName>
        <fullName evidence="6">Protein phosphatase 2C 51</fullName>
    </recommendedName>
</protein>
<accession>A0A822XKI5</accession>
<dbReference type="InterPro" id="IPR011009">
    <property type="entry name" value="Kinase-like_dom_sf"/>
</dbReference>
<dbReference type="Proteomes" id="UP000607653">
    <property type="component" value="Unassembled WGS sequence"/>
</dbReference>